<keyword evidence="4" id="KW-0547">Nucleotide-binding</keyword>
<protein>
    <submittedName>
        <fullName evidence="9">Molybdenum cofactor guanylyltransferase</fullName>
    </submittedName>
</protein>
<keyword evidence="9" id="KW-0548">Nucleotidyltransferase</keyword>
<dbReference type="RefSeq" id="WP_189767045.1">
    <property type="nucleotide sequence ID" value="NZ_BNCK01000001.1"/>
</dbReference>
<dbReference type="Pfam" id="PF12804">
    <property type="entry name" value="NTP_transf_3"/>
    <property type="match status" value="1"/>
</dbReference>
<evidence type="ECO:0000256" key="1">
    <source>
        <dbReference type="ARBA" id="ARBA00022490"/>
    </source>
</evidence>
<evidence type="ECO:0000256" key="2">
    <source>
        <dbReference type="ARBA" id="ARBA00022679"/>
    </source>
</evidence>
<keyword evidence="10" id="KW-1185">Reference proteome</keyword>
<organism evidence="9 10">
    <name type="scientific">Thalassotalea marina</name>
    <dbReference type="NCBI Taxonomy" id="1673741"/>
    <lineage>
        <taxon>Bacteria</taxon>
        <taxon>Pseudomonadati</taxon>
        <taxon>Pseudomonadota</taxon>
        <taxon>Gammaproteobacteria</taxon>
        <taxon>Alteromonadales</taxon>
        <taxon>Colwelliaceae</taxon>
        <taxon>Thalassotalea</taxon>
    </lineage>
</organism>
<dbReference type="CDD" id="cd02503">
    <property type="entry name" value="MobA"/>
    <property type="match status" value="1"/>
</dbReference>
<evidence type="ECO:0000256" key="6">
    <source>
        <dbReference type="ARBA" id="ARBA00023134"/>
    </source>
</evidence>
<keyword evidence="7" id="KW-0501">Molybdenum cofactor biosynthesis</keyword>
<dbReference type="Proteomes" id="UP000623842">
    <property type="component" value="Unassembled WGS sequence"/>
</dbReference>
<sequence length="204" mass="22648">MNSHLTCLGVVLAGGNSTRMGQDKASLTFANNSLLAHTKAIMHHAGIKETVVSGNNYQVADLYPNQGPVSGILSVIAQYRPQSLIILPVDMPLITSDLIKQLIMHGQLKQQATFYQGNRLPLFLPINGFTELAMNKVKQQMSLNSNSQQTKGPSIQDFLENVPQQALKISDERLLINTNTPNQLQLALQQYSKRNKHEQFKANR</sequence>
<dbReference type="AlphaFoldDB" id="A0A919EHS0"/>
<dbReference type="GO" id="GO:1902758">
    <property type="term" value="P:bis(molybdopterin guanine dinucleotide)molybdenum biosynthetic process"/>
    <property type="evidence" value="ECO:0007669"/>
    <property type="project" value="TreeGrafter"/>
</dbReference>
<evidence type="ECO:0000313" key="9">
    <source>
        <dbReference type="EMBL" id="GHF80046.1"/>
    </source>
</evidence>
<evidence type="ECO:0000256" key="3">
    <source>
        <dbReference type="ARBA" id="ARBA00022723"/>
    </source>
</evidence>
<evidence type="ECO:0000256" key="5">
    <source>
        <dbReference type="ARBA" id="ARBA00022842"/>
    </source>
</evidence>
<reference evidence="9" key="1">
    <citation type="journal article" date="2014" name="Int. J. Syst. Evol. Microbiol.">
        <title>Complete genome sequence of Corynebacterium casei LMG S-19264T (=DSM 44701T), isolated from a smear-ripened cheese.</title>
        <authorList>
            <consortium name="US DOE Joint Genome Institute (JGI-PGF)"/>
            <person name="Walter F."/>
            <person name="Albersmeier A."/>
            <person name="Kalinowski J."/>
            <person name="Ruckert C."/>
        </authorList>
    </citation>
    <scope>NUCLEOTIDE SEQUENCE</scope>
    <source>
        <strain evidence="9">KCTC 42731</strain>
    </source>
</reference>
<accession>A0A919EHS0</accession>
<evidence type="ECO:0000313" key="10">
    <source>
        <dbReference type="Proteomes" id="UP000623842"/>
    </source>
</evidence>
<proteinExistence type="predicted"/>
<feature type="domain" description="MobA-like NTP transferase" evidence="8">
    <location>
        <begin position="9"/>
        <end position="132"/>
    </location>
</feature>
<reference evidence="9" key="2">
    <citation type="submission" date="2020-09" db="EMBL/GenBank/DDBJ databases">
        <authorList>
            <person name="Sun Q."/>
            <person name="Kim S."/>
        </authorList>
    </citation>
    <scope>NUCLEOTIDE SEQUENCE</scope>
    <source>
        <strain evidence="9">KCTC 42731</strain>
    </source>
</reference>
<dbReference type="EMBL" id="BNCK01000001">
    <property type="protein sequence ID" value="GHF80046.1"/>
    <property type="molecule type" value="Genomic_DNA"/>
</dbReference>
<dbReference type="InterPro" id="IPR025877">
    <property type="entry name" value="MobA-like_NTP_Trfase"/>
</dbReference>
<dbReference type="GO" id="GO:0005525">
    <property type="term" value="F:GTP binding"/>
    <property type="evidence" value="ECO:0007669"/>
    <property type="project" value="UniProtKB-KW"/>
</dbReference>
<dbReference type="GO" id="GO:0046872">
    <property type="term" value="F:metal ion binding"/>
    <property type="evidence" value="ECO:0007669"/>
    <property type="project" value="UniProtKB-KW"/>
</dbReference>
<comment type="caution">
    <text evidence="9">The sequence shown here is derived from an EMBL/GenBank/DDBJ whole genome shotgun (WGS) entry which is preliminary data.</text>
</comment>
<keyword evidence="2" id="KW-0808">Transferase</keyword>
<evidence type="ECO:0000259" key="8">
    <source>
        <dbReference type="Pfam" id="PF12804"/>
    </source>
</evidence>
<keyword evidence="6" id="KW-0342">GTP-binding</keyword>
<dbReference type="SUPFAM" id="SSF53448">
    <property type="entry name" value="Nucleotide-diphospho-sugar transferases"/>
    <property type="match status" value="1"/>
</dbReference>
<evidence type="ECO:0000256" key="7">
    <source>
        <dbReference type="ARBA" id="ARBA00023150"/>
    </source>
</evidence>
<keyword evidence="5" id="KW-0460">Magnesium</keyword>
<dbReference type="GO" id="GO:0016779">
    <property type="term" value="F:nucleotidyltransferase activity"/>
    <property type="evidence" value="ECO:0007669"/>
    <property type="project" value="UniProtKB-KW"/>
</dbReference>
<keyword evidence="3" id="KW-0479">Metal-binding</keyword>
<dbReference type="InterPro" id="IPR029044">
    <property type="entry name" value="Nucleotide-diphossugar_trans"/>
</dbReference>
<dbReference type="Gene3D" id="3.90.550.10">
    <property type="entry name" value="Spore Coat Polysaccharide Biosynthesis Protein SpsA, Chain A"/>
    <property type="match status" value="1"/>
</dbReference>
<dbReference type="InterPro" id="IPR013482">
    <property type="entry name" value="Molybde_CF_guanTrfase"/>
</dbReference>
<dbReference type="PANTHER" id="PTHR19136">
    <property type="entry name" value="MOLYBDENUM COFACTOR GUANYLYLTRANSFERASE"/>
    <property type="match status" value="1"/>
</dbReference>
<evidence type="ECO:0000256" key="4">
    <source>
        <dbReference type="ARBA" id="ARBA00022741"/>
    </source>
</evidence>
<name>A0A919EHS0_9GAMM</name>
<gene>
    <name evidence="9" type="primary">mobA</name>
    <name evidence="9" type="ORF">GCM10017161_04120</name>
</gene>
<keyword evidence="1" id="KW-0963">Cytoplasm</keyword>
<dbReference type="PANTHER" id="PTHR19136:SF81">
    <property type="entry name" value="MOLYBDENUM COFACTOR GUANYLYLTRANSFERASE"/>
    <property type="match status" value="1"/>
</dbReference>